<sequence length="460" mass="47170">MNPRFLPARRRLIAAGLSAFASATATAEAASPAPGASASSSGATPATGARADRIAPARAASALRHAPAAHVVIVGGGFAGGACARWLKRLAPALDITLVEPRASFVTGPMSNALLAGIARPAAVTHGPAALAAEGIRVVAQAATAIDPAALAVTLADGRVLRADRLVVAPGIAPRFGGIDGLDETTTDLMPHGWLGGAQFELLRRRFADLRDGATVVIGAPQNPYRCPPGPYERASLMAWALARRMRQFRIVIADAKDDFTKRRLFQLAWDERHPGHIEWIARAAGGEVTGVDARAGEVRLANGERLRADLACIVPPQRAAAIAAAADLTDASGWCPVDPADFRSQRHAGVHVLGDAAIAQPMPKSAFSAVSQARLCAAAIAAELAGAPAPEPRLVNTCYSLVAPDAAISVSAVYGVANRQVNVVSEGQSELAAGADVRAAEAQAAWAVYAGLVGASFGG</sequence>
<dbReference type="InterPro" id="IPR037092">
    <property type="entry name" value="FlavoCytC_S_DH_flav-bd_sf"/>
</dbReference>
<feature type="region of interest" description="Disordered" evidence="3">
    <location>
        <begin position="31"/>
        <end position="50"/>
    </location>
</feature>
<evidence type="ECO:0000256" key="1">
    <source>
        <dbReference type="ARBA" id="ARBA00022630"/>
    </source>
</evidence>
<dbReference type="OrthoDB" id="9781621at2"/>
<dbReference type="InterPro" id="IPR023753">
    <property type="entry name" value="FAD/NAD-binding_dom"/>
</dbReference>
<dbReference type="InterPro" id="IPR015323">
    <property type="entry name" value="FlavoCytC_S_DH_flav-bd"/>
</dbReference>
<keyword evidence="8" id="KW-1185">Reference proteome</keyword>
<dbReference type="GO" id="GO:0050660">
    <property type="term" value="F:flavin adenine dinucleotide binding"/>
    <property type="evidence" value="ECO:0007669"/>
    <property type="project" value="InterPro"/>
</dbReference>
<evidence type="ECO:0000256" key="2">
    <source>
        <dbReference type="ARBA" id="ARBA00022827"/>
    </source>
</evidence>
<dbReference type="InterPro" id="IPR049386">
    <property type="entry name" value="FCSD_central"/>
</dbReference>
<dbReference type="InterPro" id="IPR006311">
    <property type="entry name" value="TAT_signal"/>
</dbReference>
<evidence type="ECO:0000313" key="8">
    <source>
        <dbReference type="Proteomes" id="UP000675920"/>
    </source>
</evidence>
<dbReference type="AlphaFoldDB" id="A0A8B6XCD4"/>
<proteinExistence type="predicted"/>
<dbReference type="InterPro" id="IPR036188">
    <property type="entry name" value="FAD/NAD-bd_sf"/>
</dbReference>
<evidence type="ECO:0000256" key="3">
    <source>
        <dbReference type="SAM" id="MobiDB-lite"/>
    </source>
</evidence>
<dbReference type="Pfam" id="PF09242">
    <property type="entry name" value="FCSD-flav_bind"/>
    <property type="match status" value="1"/>
</dbReference>
<organism evidence="8 9">
    <name type="scientific">Derxia gummosa DSM 723</name>
    <dbReference type="NCBI Taxonomy" id="1121388"/>
    <lineage>
        <taxon>Bacteria</taxon>
        <taxon>Pseudomonadati</taxon>
        <taxon>Pseudomonadota</taxon>
        <taxon>Betaproteobacteria</taxon>
        <taxon>Burkholderiales</taxon>
        <taxon>Alcaligenaceae</taxon>
        <taxon>Derxia</taxon>
    </lineage>
</organism>
<keyword evidence="4" id="KW-0732">Signal</keyword>
<feature type="signal peptide" evidence="4">
    <location>
        <begin position="1"/>
        <end position="29"/>
    </location>
</feature>
<evidence type="ECO:0000256" key="4">
    <source>
        <dbReference type="SAM" id="SignalP"/>
    </source>
</evidence>
<keyword evidence="2" id="KW-0274">FAD</keyword>
<evidence type="ECO:0000313" key="9">
    <source>
        <dbReference type="RefSeq" id="WP_156924245.1"/>
    </source>
</evidence>
<dbReference type="Pfam" id="PF07992">
    <property type="entry name" value="Pyr_redox_2"/>
    <property type="match status" value="1"/>
</dbReference>
<evidence type="ECO:0000259" key="7">
    <source>
        <dbReference type="Pfam" id="PF21706"/>
    </source>
</evidence>
<dbReference type="RefSeq" id="WP_156924245.1">
    <property type="nucleotide sequence ID" value="NZ_AXWS01000003.1"/>
</dbReference>
<keyword evidence="1" id="KW-0285">Flavoprotein</keyword>
<reference evidence="9" key="2">
    <citation type="submission" date="2025-08" db="UniProtKB">
        <authorList>
            <consortium name="RefSeq"/>
        </authorList>
    </citation>
    <scope>IDENTIFICATION</scope>
</reference>
<dbReference type="Gene3D" id="3.50.50.60">
    <property type="entry name" value="FAD/NAD(P)-binding domain"/>
    <property type="match status" value="2"/>
</dbReference>
<feature type="compositionally biased region" description="Low complexity" evidence="3">
    <location>
        <begin position="31"/>
        <end position="49"/>
    </location>
</feature>
<dbReference type="Proteomes" id="UP000675920">
    <property type="component" value="Unplaced"/>
</dbReference>
<feature type="domain" description="Sulfide dehydrogenase [flavocytochrome c] flavoprotein chain central" evidence="7">
    <location>
        <begin position="201"/>
        <end position="316"/>
    </location>
</feature>
<dbReference type="Gene3D" id="3.90.760.10">
    <property type="entry name" value="Flavocytochrome c sulphide dehydrogenase, flavin-binding domain"/>
    <property type="match status" value="1"/>
</dbReference>
<evidence type="ECO:0000259" key="5">
    <source>
        <dbReference type="Pfam" id="PF07992"/>
    </source>
</evidence>
<reference evidence="9" key="1">
    <citation type="journal article" date="1996" name="Structure">
        <title>Protein-protein interactions in the pyruvate dehydrogenase multienzyme complex: dihydrolipoamide dehydrogenase complexed with the binding domain of dihydrolipoamide acetyltransferase.</title>
        <authorList>
            <person name="Mande S.S."/>
            <person name="Sarfaty S."/>
            <person name="Allen M.D."/>
            <person name="Perham R.N."/>
            <person name="Hol W.G."/>
        </authorList>
    </citation>
    <scope>NUCLEOTIDE SEQUENCE</scope>
</reference>
<name>A0A8B6XCD4_9BURK</name>
<dbReference type="InterPro" id="IPR052541">
    <property type="entry name" value="SQRD"/>
</dbReference>
<accession>A0A8B6XCD4</accession>
<dbReference type="InterPro" id="IPR016156">
    <property type="entry name" value="FAD/NAD-linked_Rdtase_dimer_sf"/>
</dbReference>
<dbReference type="SUPFAM" id="SSF51905">
    <property type="entry name" value="FAD/NAD(P)-binding domain"/>
    <property type="match status" value="3"/>
</dbReference>
<dbReference type="PANTHER" id="PTHR43755">
    <property type="match status" value="1"/>
</dbReference>
<dbReference type="PANTHER" id="PTHR43755:SF1">
    <property type="entry name" value="FAD-DEPENDENT PYRIDINE NUCLEOTIDE-DISULPHIDE OXIDOREDUCTASE"/>
    <property type="match status" value="1"/>
</dbReference>
<protein>
    <submittedName>
        <fullName evidence="9">FAD-dependent oxidoreductase</fullName>
    </submittedName>
</protein>
<dbReference type="PROSITE" id="PS51318">
    <property type="entry name" value="TAT"/>
    <property type="match status" value="1"/>
</dbReference>
<dbReference type="GO" id="GO:0016491">
    <property type="term" value="F:oxidoreductase activity"/>
    <property type="evidence" value="ECO:0007669"/>
    <property type="project" value="InterPro"/>
</dbReference>
<dbReference type="Pfam" id="PF21706">
    <property type="entry name" value="FCSD_central"/>
    <property type="match status" value="1"/>
</dbReference>
<feature type="chain" id="PRO_5034810595" evidence="4">
    <location>
        <begin position="30"/>
        <end position="460"/>
    </location>
</feature>
<dbReference type="SUPFAM" id="SSF55424">
    <property type="entry name" value="FAD/NAD-linked reductases, dimerisation (C-terminal) domain"/>
    <property type="match status" value="1"/>
</dbReference>
<feature type="domain" description="Flavocytochrome c sulphide dehydrogenase flavin-binding" evidence="6">
    <location>
        <begin position="391"/>
        <end position="454"/>
    </location>
</feature>
<feature type="domain" description="FAD/NAD(P)-binding" evidence="5">
    <location>
        <begin position="70"/>
        <end position="188"/>
    </location>
</feature>
<evidence type="ECO:0000259" key="6">
    <source>
        <dbReference type="Pfam" id="PF09242"/>
    </source>
</evidence>